<feature type="region of interest" description="Disordered" evidence="1">
    <location>
        <begin position="92"/>
        <end position="136"/>
    </location>
</feature>
<feature type="compositionally biased region" description="Basic and acidic residues" evidence="1">
    <location>
        <begin position="255"/>
        <end position="265"/>
    </location>
</feature>
<organism evidence="4 5">
    <name type="scientific">Papaver somniferum</name>
    <name type="common">Opium poppy</name>
    <dbReference type="NCBI Taxonomy" id="3469"/>
    <lineage>
        <taxon>Eukaryota</taxon>
        <taxon>Viridiplantae</taxon>
        <taxon>Streptophyta</taxon>
        <taxon>Embryophyta</taxon>
        <taxon>Tracheophyta</taxon>
        <taxon>Spermatophyta</taxon>
        <taxon>Magnoliopsida</taxon>
        <taxon>Ranunculales</taxon>
        <taxon>Papaveraceae</taxon>
        <taxon>Papaveroideae</taxon>
        <taxon>Papaver</taxon>
    </lineage>
</organism>
<feature type="region of interest" description="Disordered" evidence="1">
    <location>
        <begin position="228"/>
        <end position="299"/>
    </location>
</feature>
<feature type="compositionally biased region" description="Gly residues" evidence="1">
    <location>
        <begin position="275"/>
        <end position="289"/>
    </location>
</feature>
<feature type="compositionally biased region" description="Polar residues" evidence="1">
    <location>
        <begin position="413"/>
        <end position="424"/>
    </location>
</feature>
<evidence type="ECO:0000313" key="5">
    <source>
        <dbReference type="Proteomes" id="UP000316621"/>
    </source>
</evidence>
<dbReference type="PANTHER" id="PTHR33098:SF75">
    <property type="entry name" value="DUF4408 DOMAIN PROTEIN"/>
    <property type="match status" value="1"/>
</dbReference>
<keyword evidence="5" id="KW-1185">Reference proteome</keyword>
<reference evidence="4 5" key="1">
    <citation type="journal article" date="2018" name="Science">
        <title>The opium poppy genome and morphinan production.</title>
        <authorList>
            <person name="Guo L."/>
            <person name="Winzer T."/>
            <person name="Yang X."/>
            <person name="Li Y."/>
            <person name="Ning Z."/>
            <person name="He Z."/>
            <person name="Teodor R."/>
            <person name="Lu Y."/>
            <person name="Bowser T.A."/>
            <person name="Graham I.A."/>
            <person name="Ye K."/>
        </authorList>
    </citation>
    <scope>NUCLEOTIDE SEQUENCE [LARGE SCALE GENOMIC DNA]</scope>
    <source>
        <strain evidence="5">cv. HN1</strain>
        <tissue evidence="4">Leaves</tissue>
    </source>
</reference>
<protein>
    <recommendedName>
        <fullName evidence="3">DUF4408 domain-containing protein</fullName>
    </recommendedName>
</protein>
<feature type="compositionally biased region" description="Basic and acidic residues" evidence="1">
    <location>
        <begin position="92"/>
        <end position="123"/>
    </location>
</feature>
<feature type="compositionally biased region" description="Basic and acidic residues" evidence="1">
    <location>
        <begin position="161"/>
        <end position="170"/>
    </location>
</feature>
<keyword evidence="2" id="KW-0812">Transmembrane</keyword>
<gene>
    <name evidence="4" type="ORF">C5167_050523</name>
</gene>
<feature type="region of interest" description="Disordered" evidence="1">
    <location>
        <begin position="411"/>
        <end position="454"/>
    </location>
</feature>
<evidence type="ECO:0000256" key="2">
    <source>
        <dbReference type="SAM" id="Phobius"/>
    </source>
</evidence>
<dbReference type="Gramene" id="RZC75042">
    <property type="protein sequence ID" value="RZC75042"/>
    <property type="gene ID" value="C5167_050523"/>
</dbReference>
<feature type="compositionally biased region" description="Basic and acidic residues" evidence="1">
    <location>
        <begin position="290"/>
        <end position="299"/>
    </location>
</feature>
<feature type="compositionally biased region" description="Low complexity" evidence="1">
    <location>
        <begin position="171"/>
        <end position="181"/>
    </location>
</feature>
<proteinExistence type="predicted"/>
<feature type="compositionally biased region" description="Basic and acidic residues" evidence="1">
    <location>
        <begin position="439"/>
        <end position="448"/>
    </location>
</feature>
<evidence type="ECO:0000256" key="1">
    <source>
        <dbReference type="SAM" id="MobiDB-lite"/>
    </source>
</evidence>
<dbReference type="PANTHER" id="PTHR33098">
    <property type="entry name" value="COTTON FIBER (DUF761)"/>
    <property type="match status" value="1"/>
</dbReference>
<keyword evidence="2" id="KW-1133">Transmembrane helix</keyword>
<feature type="compositionally biased region" description="Polar residues" evidence="1">
    <location>
        <begin position="321"/>
        <end position="373"/>
    </location>
</feature>
<feature type="region of interest" description="Disordered" evidence="1">
    <location>
        <begin position="161"/>
        <end position="202"/>
    </location>
</feature>
<dbReference type="OMA" id="TLPRVWI"/>
<evidence type="ECO:0000259" key="3">
    <source>
        <dbReference type="Pfam" id="PF14364"/>
    </source>
</evidence>
<feature type="region of interest" description="Disordered" evidence="1">
    <location>
        <begin position="316"/>
        <end position="396"/>
    </location>
</feature>
<keyword evidence="2" id="KW-0472">Membrane</keyword>
<feature type="compositionally biased region" description="Low complexity" evidence="1">
    <location>
        <begin position="380"/>
        <end position="395"/>
    </location>
</feature>
<name>A0A4Y7KRN2_PAPSO</name>
<sequence length="472" mass="51832">MADLFHHSSSSGTRFQTAIWTMKLVFLLIGIISTFLLFKLAIPYSFSLFISTLPRIWISFRSWLAPPYLYILVNFIIISIVASSNYQQKVSEMKNKQVDRETEDVVRESQMKKKKVERESEKKKSSRRKQKPDQKTSVSFSECDEFVSVSGEKSVVFVKKSVESSPDTRSDTSCVTDSDVSPPVSRRKSPEVHRKLSKSVVEPTKQISVAEELEQNDSLDATWTAIIEGRGKPPTKHLRKSDTWNVPPTVILPGQDKKELRKSETFNDVASTGSSGSGSSRGSGGGGGGLRRESSLSQDELNRRVEMFIKKFKNDMPDISDNVTTITPPLQHSTQSTSEDEVGSSSANQSSSLDISDNVTTITPPLQHSTQSTSEDEVGSSSANQSSSLDTTSSADLRDSAADISPVSALDTAVSSQNIESVPSSVHDDMPASSLSADELGRGKRTRTDNVQGPMGYYPRSYLKCIFELAAL</sequence>
<evidence type="ECO:0000313" key="4">
    <source>
        <dbReference type="EMBL" id="RZC75042.1"/>
    </source>
</evidence>
<dbReference type="Pfam" id="PF14364">
    <property type="entry name" value="DUF4408"/>
    <property type="match status" value="1"/>
</dbReference>
<feature type="transmembrane region" description="Helical" evidence="2">
    <location>
        <begin position="24"/>
        <end position="47"/>
    </location>
</feature>
<dbReference type="InterPro" id="IPR025520">
    <property type="entry name" value="DUF4408"/>
</dbReference>
<feature type="transmembrane region" description="Helical" evidence="2">
    <location>
        <begin position="67"/>
        <end position="86"/>
    </location>
</feature>
<accession>A0A4Y7KRN2</accession>
<feature type="domain" description="DUF4408" evidence="3">
    <location>
        <begin position="54"/>
        <end position="84"/>
    </location>
</feature>
<dbReference type="EMBL" id="CM010722">
    <property type="protein sequence ID" value="RZC75042.1"/>
    <property type="molecule type" value="Genomic_DNA"/>
</dbReference>
<dbReference type="Proteomes" id="UP000316621">
    <property type="component" value="Chromosome 8"/>
</dbReference>
<dbReference type="AlphaFoldDB" id="A0A4Y7KRN2"/>